<name>A0A6J2XHW1_SITOR</name>
<dbReference type="OrthoDB" id="7466780at2759"/>
<keyword evidence="1" id="KW-1185">Reference proteome</keyword>
<dbReference type="Proteomes" id="UP000504635">
    <property type="component" value="Unplaced"/>
</dbReference>
<sequence>MINYLIRVIQTKLVGRAQLLVGCRSELDTWQKIKDALQACFGDNRSLECLEQDLFMAKPSKGETSLDFAKRLQILRSQLAQKLNSLPETEMPISTKTIYQKQYEQIAQRTFIRNLPGPLQSITRLRSPENLESALTIITEEENFQYTQNLFK</sequence>
<dbReference type="RefSeq" id="XP_030751038.1">
    <property type="nucleotide sequence ID" value="XM_030895178.1"/>
</dbReference>
<reference evidence="2" key="1">
    <citation type="submission" date="2025-08" db="UniProtKB">
        <authorList>
            <consortium name="RefSeq"/>
        </authorList>
    </citation>
    <scope>IDENTIFICATION</scope>
    <source>
        <tissue evidence="2">Gonads</tissue>
    </source>
</reference>
<dbReference type="KEGG" id="soy:115878632"/>
<evidence type="ECO:0000313" key="2">
    <source>
        <dbReference type="RefSeq" id="XP_030751038.1"/>
    </source>
</evidence>
<protein>
    <submittedName>
        <fullName evidence="2">Uncharacterized protein LOC115878632</fullName>
    </submittedName>
</protein>
<dbReference type="AlphaFoldDB" id="A0A6J2XHW1"/>
<proteinExistence type="predicted"/>
<accession>A0A6J2XHW1</accession>
<dbReference type="GeneID" id="115878632"/>
<gene>
    <name evidence="2" type="primary">LOC115878632</name>
</gene>
<evidence type="ECO:0000313" key="1">
    <source>
        <dbReference type="Proteomes" id="UP000504635"/>
    </source>
</evidence>
<organism evidence="1 2">
    <name type="scientific">Sitophilus oryzae</name>
    <name type="common">Rice weevil</name>
    <name type="synonym">Curculio oryzae</name>
    <dbReference type="NCBI Taxonomy" id="7048"/>
    <lineage>
        <taxon>Eukaryota</taxon>
        <taxon>Metazoa</taxon>
        <taxon>Ecdysozoa</taxon>
        <taxon>Arthropoda</taxon>
        <taxon>Hexapoda</taxon>
        <taxon>Insecta</taxon>
        <taxon>Pterygota</taxon>
        <taxon>Neoptera</taxon>
        <taxon>Endopterygota</taxon>
        <taxon>Coleoptera</taxon>
        <taxon>Polyphaga</taxon>
        <taxon>Cucujiformia</taxon>
        <taxon>Curculionidae</taxon>
        <taxon>Dryophthorinae</taxon>
        <taxon>Sitophilus</taxon>
    </lineage>
</organism>
<dbReference type="InParanoid" id="A0A6J2XHW1"/>